<feature type="domain" description="Amidohydrolase-related" evidence="2">
    <location>
        <begin position="56"/>
        <end position="408"/>
    </location>
</feature>
<gene>
    <name evidence="3" type="ORF">SAMN06265360_10155</name>
</gene>
<dbReference type="Proteomes" id="UP000198348">
    <property type="component" value="Unassembled WGS sequence"/>
</dbReference>
<dbReference type="InterPro" id="IPR032466">
    <property type="entry name" value="Metal_Hydrolase"/>
</dbReference>
<dbReference type="InterPro" id="IPR050287">
    <property type="entry name" value="MTA/SAH_deaminase"/>
</dbReference>
<dbReference type="InterPro" id="IPR011059">
    <property type="entry name" value="Metal-dep_hydrolase_composite"/>
</dbReference>
<dbReference type="CDD" id="cd01298">
    <property type="entry name" value="ATZ_TRZ_like"/>
    <property type="match status" value="1"/>
</dbReference>
<proteinExistence type="predicted"/>
<evidence type="ECO:0000259" key="2">
    <source>
        <dbReference type="Pfam" id="PF01979"/>
    </source>
</evidence>
<keyword evidence="1" id="KW-0378">Hydrolase</keyword>
<dbReference type="SUPFAM" id="SSF51556">
    <property type="entry name" value="Metallo-dependent hydrolases"/>
    <property type="match status" value="1"/>
</dbReference>
<keyword evidence="4" id="KW-1185">Reference proteome</keyword>
<dbReference type="Gene3D" id="2.30.40.10">
    <property type="entry name" value="Urease, subunit C, domain 1"/>
    <property type="match status" value="1"/>
</dbReference>
<reference evidence="3 4" key="1">
    <citation type="submission" date="2017-06" db="EMBL/GenBank/DDBJ databases">
        <authorList>
            <person name="Kim H.J."/>
            <person name="Triplett B.A."/>
        </authorList>
    </citation>
    <scope>NUCLEOTIDE SEQUENCE [LARGE SCALE GENOMIC DNA]</scope>
    <source>
        <strain evidence="3 4">DSM 45207</strain>
    </source>
</reference>
<dbReference type="SUPFAM" id="SSF51338">
    <property type="entry name" value="Composite domain of metallo-dependent hydrolases"/>
    <property type="match status" value="2"/>
</dbReference>
<organism evidence="3 4">
    <name type="scientific">Haloechinothrix alba</name>
    <dbReference type="NCBI Taxonomy" id="664784"/>
    <lineage>
        <taxon>Bacteria</taxon>
        <taxon>Bacillati</taxon>
        <taxon>Actinomycetota</taxon>
        <taxon>Actinomycetes</taxon>
        <taxon>Pseudonocardiales</taxon>
        <taxon>Pseudonocardiaceae</taxon>
        <taxon>Haloechinothrix</taxon>
    </lineage>
</organism>
<dbReference type="RefSeq" id="WP_089299411.1">
    <property type="nucleotide sequence ID" value="NZ_FZNW01000001.1"/>
</dbReference>
<dbReference type="InterPro" id="IPR006680">
    <property type="entry name" value="Amidohydro-rel"/>
</dbReference>
<protein>
    <submittedName>
        <fullName evidence="3">5-methylthioadenosine/S-adenosylhomocysteine deaminase</fullName>
    </submittedName>
</protein>
<dbReference type="AlphaFoldDB" id="A0A238V1E5"/>
<dbReference type="Gene3D" id="3.20.20.140">
    <property type="entry name" value="Metal-dependent hydrolases"/>
    <property type="match status" value="1"/>
</dbReference>
<dbReference type="PANTHER" id="PTHR43794">
    <property type="entry name" value="AMINOHYDROLASE SSNA-RELATED"/>
    <property type="match status" value="1"/>
</dbReference>
<accession>A0A238V1E5</accession>
<name>A0A238V1E5_9PSEU</name>
<dbReference type="GO" id="GO:0016810">
    <property type="term" value="F:hydrolase activity, acting on carbon-nitrogen (but not peptide) bonds"/>
    <property type="evidence" value="ECO:0007669"/>
    <property type="project" value="InterPro"/>
</dbReference>
<dbReference type="OrthoDB" id="3189065at2"/>
<dbReference type="PANTHER" id="PTHR43794:SF11">
    <property type="entry name" value="AMIDOHYDROLASE-RELATED DOMAIN-CONTAINING PROTEIN"/>
    <property type="match status" value="1"/>
</dbReference>
<evidence type="ECO:0000313" key="4">
    <source>
        <dbReference type="Proteomes" id="UP000198348"/>
    </source>
</evidence>
<evidence type="ECO:0000256" key="1">
    <source>
        <dbReference type="ARBA" id="ARBA00022801"/>
    </source>
</evidence>
<evidence type="ECO:0000313" key="3">
    <source>
        <dbReference type="EMBL" id="SNR27339.1"/>
    </source>
</evidence>
<sequence length="436" mass="45805">MSRRIHAPIVLPCGDPFTVLRDATVDVDATGTITYCGPRAGAPERRDAVVSELTGILLPGLINAHAHSPMTLLRGMGGDLPLMRWLHEVVFPAEAALTPDDVHAGMLLGSVEMLRHGVTTSTEMYYQGEKVADAVLRTGGRLVLTGPVIDLPGLSWRTAVKHIDDWIDTDGRIFGPGQRIELGYGPHSAYMLPAEALEVIAESARAREALVHIHAAETAGEDTELRERYGSVPRLLEEVGVLSGRALLAHAVHVDASDIALLARSGASVAHCPGSNAKLASGIAPLNELLAAGVPVGLGTDGPASNDDLDLLHEVQLTAMLARLSTGDSTAVSAEQALLLATRDGAAALGRADIGTLEPGRWGDLVHIDLDDPAFVAGADAPDEQLVANLVWGAGSRRVTDVWVAGEHVVTEGESTRVDRGQAQADVRATAGRLRG</sequence>
<dbReference type="Pfam" id="PF01979">
    <property type="entry name" value="Amidohydro_1"/>
    <property type="match status" value="1"/>
</dbReference>
<dbReference type="EMBL" id="FZNW01000001">
    <property type="protein sequence ID" value="SNR27339.1"/>
    <property type="molecule type" value="Genomic_DNA"/>
</dbReference>